<evidence type="ECO:0000313" key="7">
    <source>
        <dbReference type="Proteomes" id="UP000007110"/>
    </source>
</evidence>
<dbReference type="PANTHER" id="PTHR23148:SF0">
    <property type="entry name" value="SERINE_ARGININE REPETITIVE MATRIX PROTEIN 1"/>
    <property type="match status" value="1"/>
</dbReference>
<feature type="domain" description="PWI" evidence="5">
    <location>
        <begin position="28"/>
        <end position="127"/>
    </location>
</feature>
<dbReference type="Gene3D" id="1.20.1390.10">
    <property type="entry name" value="PWI domain"/>
    <property type="match status" value="1"/>
</dbReference>
<evidence type="ECO:0000256" key="4">
    <source>
        <dbReference type="SAM" id="MobiDB-lite"/>
    </source>
</evidence>
<dbReference type="InterPro" id="IPR002483">
    <property type="entry name" value="PWI_dom"/>
</dbReference>
<keyword evidence="1" id="KW-0507">mRNA processing</keyword>
<dbReference type="OrthoDB" id="163257at2759"/>
<dbReference type="GO" id="GO:0008380">
    <property type="term" value="P:RNA splicing"/>
    <property type="evidence" value="ECO:0007669"/>
    <property type="project" value="UniProtKB-KW"/>
</dbReference>
<dbReference type="SUPFAM" id="SSF101233">
    <property type="entry name" value="PWI domain"/>
    <property type="match status" value="1"/>
</dbReference>
<dbReference type="EnsemblMetazoa" id="XM_030994556">
    <property type="protein sequence ID" value="XP_030850416"/>
    <property type="gene ID" value="LOC115928028"/>
</dbReference>
<dbReference type="InterPro" id="IPR052225">
    <property type="entry name" value="Ser/Arg_repetitive_matrix"/>
</dbReference>
<dbReference type="KEGG" id="spu:115928028"/>
<evidence type="ECO:0000313" key="6">
    <source>
        <dbReference type="EnsemblMetazoa" id="XP_030850416"/>
    </source>
</evidence>
<feature type="compositionally biased region" description="Basic residues" evidence="4">
    <location>
        <begin position="249"/>
        <end position="259"/>
    </location>
</feature>
<dbReference type="RefSeq" id="XP_030850416.1">
    <property type="nucleotide sequence ID" value="XM_030994556.1"/>
</dbReference>
<feature type="compositionally biased region" description="Polar residues" evidence="4">
    <location>
        <begin position="227"/>
        <end position="236"/>
    </location>
</feature>
<dbReference type="InParanoid" id="A0A7M7PHM1"/>
<sequence>MTDAGFFRGTSADQDNRFTNKKKKLLRSLKFNPILEKKVSMSKVNLDTLKPWITTKVTEMLGVEDDVLIEFIFNQLEEEHPDPKDMQINLTGFLNAKNALAFMSELWELLTSAQENIAGIPAPFLEQKKEEIKKRQQEQERIQAELSKLKEGTEIQGDGDRMEKRRGDRDRDRERDREEREDVNGSGDKKSPDGTKPAPRPAKWDWEPRPEGKNESSKDGKEEGDSPNASGPSTSAGPEADGEKEEKKSKSRSRSRSRSHSGTPPPKKEGKGTPSPHLLAL</sequence>
<keyword evidence="7" id="KW-1185">Reference proteome</keyword>
<evidence type="ECO:0000256" key="2">
    <source>
        <dbReference type="ARBA" id="ARBA00023187"/>
    </source>
</evidence>
<dbReference type="GO" id="GO:0005681">
    <property type="term" value="C:spliceosomal complex"/>
    <property type="evidence" value="ECO:0007669"/>
    <property type="project" value="UniProtKB-ARBA"/>
</dbReference>
<dbReference type="InterPro" id="IPR036483">
    <property type="entry name" value="PWI_dom_sf"/>
</dbReference>
<dbReference type="Proteomes" id="UP000007110">
    <property type="component" value="Unassembled WGS sequence"/>
</dbReference>
<accession>A0A7M7PHM1</accession>
<evidence type="ECO:0000256" key="3">
    <source>
        <dbReference type="ARBA" id="ARBA00067280"/>
    </source>
</evidence>
<reference evidence="7" key="1">
    <citation type="submission" date="2015-02" db="EMBL/GenBank/DDBJ databases">
        <title>Genome sequencing for Strongylocentrotus purpuratus.</title>
        <authorList>
            <person name="Murali S."/>
            <person name="Liu Y."/>
            <person name="Vee V."/>
            <person name="English A."/>
            <person name="Wang M."/>
            <person name="Skinner E."/>
            <person name="Han Y."/>
            <person name="Muzny D.M."/>
            <person name="Worley K.C."/>
            <person name="Gibbs R.A."/>
        </authorList>
    </citation>
    <scope>NUCLEOTIDE SEQUENCE</scope>
</reference>
<reference evidence="6" key="2">
    <citation type="submission" date="2021-01" db="UniProtKB">
        <authorList>
            <consortium name="EnsemblMetazoa"/>
        </authorList>
    </citation>
    <scope>IDENTIFICATION</scope>
</reference>
<name>A0A7M7PHM1_STRPU</name>
<dbReference type="PROSITE" id="PS51025">
    <property type="entry name" value="PWI"/>
    <property type="match status" value="1"/>
</dbReference>
<keyword evidence="2" id="KW-0508">mRNA splicing</keyword>
<organism evidence="6 7">
    <name type="scientific">Strongylocentrotus purpuratus</name>
    <name type="common">Purple sea urchin</name>
    <dbReference type="NCBI Taxonomy" id="7668"/>
    <lineage>
        <taxon>Eukaryota</taxon>
        <taxon>Metazoa</taxon>
        <taxon>Echinodermata</taxon>
        <taxon>Eleutherozoa</taxon>
        <taxon>Echinozoa</taxon>
        <taxon>Echinoidea</taxon>
        <taxon>Euechinoidea</taxon>
        <taxon>Echinacea</taxon>
        <taxon>Camarodonta</taxon>
        <taxon>Echinidea</taxon>
        <taxon>Strongylocentrotidae</taxon>
        <taxon>Strongylocentrotus</taxon>
    </lineage>
</organism>
<feature type="region of interest" description="Disordered" evidence="4">
    <location>
        <begin position="145"/>
        <end position="281"/>
    </location>
</feature>
<feature type="compositionally biased region" description="Basic and acidic residues" evidence="4">
    <location>
        <begin position="145"/>
        <end position="193"/>
    </location>
</feature>
<dbReference type="SMART" id="SM00311">
    <property type="entry name" value="PWI"/>
    <property type="match status" value="1"/>
</dbReference>
<dbReference type="GeneID" id="115928028"/>
<dbReference type="PANTHER" id="PTHR23148">
    <property type="entry name" value="SERINE/ARGININE REGULATED NUCLEAR MATRIX PROTEIN"/>
    <property type="match status" value="1"/>
</dbReference>
<feature type="compositionally biased region" description="Basic and acidic residues" evidence="4">
    <location>
        <begin position="202"/>
        <end position="224"/>
    </location>
</feature>
<dbReference type="Pfam" id="PF01480">
    <property type="entry name" value="PWI"/>
    <property type="match status" value="1"/>
</dbReference>
<dbReference type="AlphaFoldDB" id="A0A7M7PHM1"/>
<feature type="compositionally biased region" description="Low complexity" evidence="4">
    <location>
        <begin position="272"/>
        <end position="281"/>
    </location>
</feature>
<protein>
    <recommendedName>
        <fullName evidence="3">Serine/arginine repetitive matrix protein 1</fullName>
    </recommendedName>
</protein>
<evidence type="ECO:0000256" key="1">
    <source>
        <dbReference type="ARBA" id="ARBA00022664"/>
    </source>
</evidence>
<dbReference type="FunFam" id="1.20.1390.10:FF:000002">
    <property type="entry name" value="Serine/arginine repetitive matrix 1 isoform 2"/>
    <property type="match status" value="1"/>
</dbReference>
<proteinExistence type="predicted"/>
<evidence type="ECO:0000259" key="5">
    <source>
        <dbReference type="PROSITE" id="PS51025"/>
    </source>
</evidence>
<dbReference type="GO" id="GO:0006397">
    <property type="term" value="P:mRNA processing"/>
    <property type="evidence" value="ECO:0007669"/>
    <property type="project" value="UniProtKB-KW"/>
</dbReference>